<feature type="non-terminal residue" evidence="8">
    <location>
        <position position="209"/>
    </location>
</feature>
<dbReference type="PANTHER" id="PTHR30352:SF5">
    <property type="entry name" value="PYRUVATE FORMATE-LYASE 1-ACTIVATING ENZYME"/>
    <property type="match status" value="1"/>
</dbReference>
<gene>
    <name evidence="8" type="ORF">GF339_04595</name>
</gene>
<dbReference type="AlphaFoldDB" id="A0A9D5JT98"/>
<dbReference type="GO" id="GO:0051539">
    <property type="term" value="F:4 iron, 4 sulfur cluster binding"/>
    <property type="evidence" value="ECO:0007669"/>
    <property type="project" value="UniProtKB-KW"/>
</dbReference>
<dbReference type="Proteomes" id="UP000649604">
    <property type="component" value="Unassembled WGS sequence"/>
</dbReference>
<name>A0A9D5JT98_9BACT</name>
<dbReference type="SFLD" id="SFLDS00029">
    <property type="entry name" value="Radical_SAM"/>
    <property type="match status" value="1"/>
</dbReference>
<dbReference type="InterPro" id="IPR027596">
    <property type="entry name" value="AmmeMemoSam_rS"/>
</dbReference>
<reference evidence="8" key="1">
    <citation type="submission" date="2019-11" db="EMBL/GenBank/DDBJ databases">
        <title>Microbial mats filling the niche in hypersaline microbial mats.</title>
        <authorList>
            <person name="Wong H.L."/>
            <person name="Macleod F.I."/>
            <person name="White R.A. III"/>
            <person name="Burns B.P."/>
        </authorList>
    </citation>
    <scope>NUCLEOTIDE SEQUENCE</scope>
    <source>
        <strain evidence="8">Rbin_158</strain>
    </source>
</reference>
<dbReference type="CDD" id="cd01335">
    <property type="entry name" value="Radical_SAM"/>
    <property type="match status" value="1"/>
</dbReference>
<keyword evidence="5" id="KW-0408">Iron</keyword>
<keyword evidence="2" id="KW-0004">4Fe-4S</keyword>
<comment type="cofactor">
    <cofactor evidence="1">
        <name>[4Fe-4S] cluster</name>
        <dbReference type="ChEBI" id="CHEBI:49883"/>
    </cofactor>
</comment>
<dbReference type="InterPro" id="IPR007197">
    <property type="entry name" value="rSAM"/>
</dbReference>
<keyword evidence="6" id="KW-0411">Iron-sulfur</keyword>
<evidence type="ECO:0000256" key="3">
    <source>
        <dbReference type="ARBA" id="ARBA00022691"/>
    </source>
</evidence>
<dbReference type="Pfam" id="PF04055">
    <property type="entry name" value="Radical_SAM"/>
    <property type="match status" value="1"/>
</dbReference>
<comment type="caution">
    <text evidence="8">The sequence shown here is derived from an EMBL/GenBank/DDBJ whole genome shotgun (WGS) entry which is preliminary data.</text>
</comment>
<evidence type="ECO:0000256" key="5">
    <source>
        <dbReference type="ARBA" id="ARBA00023004"/>
    </source>
</evidence>
<dbReference type="GO" id="GO:0003824">
    <property type="term" value="F:catalytic activity"/>
    <property type="evidence" value="ECO:0007669"/>
    <property type="project" value="InterPro"/>
</dbReference>
<evidence type="ECO:0000256" key="4">
    <source>
        <dbReference type="ARBA" id="ARBA00022723"/>
    </source>
</evidence>
<evidence type="ECO:0000256" key="6">
    <source>
        <dbReference type="ARBA" id="ARBA00023014"/>
    </source>
</evidence>
<protein>
    <submittedName>
        <fullName evidence="8">Radical SAM protein</fullName>
    </submittedName>
</protein>
<keyword evidence="4" id="KW-0479">Metal-binding</keyword>
<evidence type="ECO:0000256" key="1">
    <source>
        <dbReference type="ARBA" id="ARBA00001966"/>
    </source>
</evidence>
<dbReference type="GO" id="GO:0046872">
    <property type="term" value="F:metal ion binding"/>
    <property type="evidence" value="ECO:0007669"/>
    <property type="project" value="UniProtKB-KW"/>
</dbReference>
<proteinExistence type="predicted"/>
<evidence type="ECO:0000313" key="8">
    <source>
        <dbReference type="EMBL" id="MBD3323838.1"/>
    </source>
</evidence>
<feature type="domain" description="Radical SAM core" evidence="7">
    <location>
        <begin position="67"/>
        <end position="209"/>
    </location>
</feature>
<evidence type="ECO:0000259" key="7">
    <source>
        <dbReference type="PROSITE" id="PS51918"/>
    </source>
</evidence>
<dbReference type="Gene3D" id="3.20.20.70">
    <property type="entry name" value="Aldolase class I"/>
    <property type="match status" value="1"/>
</dbReference>
<evidence type="ECO:0000313" key="9">
    <source>
        <dbReference type="Proteomes" id="UP000649604"/>
    </source>
</evidence>
<dbReference type="PANTHER" id="PTHR30352">
    <property type="entry name" value="PYRUVATE FORMATE-LYASE-ACTIVATING ENZYME"/>
    <property type="match status" value="1"/>
</dbReference>
<organism evidence="8 9">
    <name type="scientific">candidate division KSB3 bacterium</name>
    <dbReference type="NCBI Taxonomy" id="2044937"/>
    <lineage>
        <taxon>Bacteria</taxon>
        <taxon>candidate division KSB3</taxon>
    </lineage>
</organism>
<dbReference type="InterPro" id="IPR034457">
    <property type="entry name" value="Organic_radical-activating"/>
</dbReference>
<dbReference type="InterPro" id="IPR058240">
    <property type="entry name" value="rSAM_sf"/>
</dbReference>
<dbReference type="SUPFAM" id="SSF102114">
    <property type="entry name" value="Radical SAM enzymes"/>
    <property type="match status" value="1"/>
</dbReference>
<keyword evidence="3" id="KW-0949">S-adenosyl-L-methionine</keyword>
<dbReference type="InterPro" id="IPR013785">
    <property type="entry name" value="Aldolase_TIM"/>
</dbReference>
<dbReference type="EMBL" id="WJJP01000141">
    <property type="protein sequence ID" value="MBD3323838.1"/>
    <property type="molecule type" value="Genomic_DNA"/>
</dbReference>
<evidence type="ECO:0000256" key="2">
    <source>
        <dbReference type="ARBA" id="ARBA00022485"/>
    </source>
</evidence>
<sequence length="209" mass="23441">MKEARLYEPQTDNKVRCFLCAHRCLIQDGKRGICGVRENQGGTLYTLVYDTLIAAHVDPIEKKPFYHVLPGSRSFSIATVGCNFDCQHCQNHDIAQMPKAHPGEIPGNRRSPEAIVDAALRNHCESIAYTYTEPTIFFELAYDTARLAHAQGLKNLFVTNGYMTKEALDMIQPYLDGANVDLKGFDDAKYLQLCGGKLGPVKETIQRMR</sequence>
<accession>A0A9D5JT98</accession>
<dbReference type="SFLD" id="SFLDG01101">
    <property type="entry name" value="Uncharacterised_Radical_SAM_Su"/>
    <property type="match status" value="1"/>
</dbReference>
<dbReference type="PROSITE" id="PS51918">
    <property type="entry name" value="RADICAL_SAM"/>
    <property type="match status" value="1"/>
</dbReference>